<dbReference type="Proteomes" id="UP000054937">
    <property type="component" value="Unassembled WGS sequence"/>
</dbReference>
<name>A0A0V0R9I1_PSEPJ</name>
<dbReference type="PANTHER" id="PTHR43215:SF14">
    <property type="entry name" value="RADIAL SPOKE HEAD 1 HOMOLOG"/>
    <property type="match status" value="1"/>
</dbReference>
<dbReference type="PANTHER" id="PTHR43215">
    <property type="entry name" value="RADIAL SPOKE HEAD 1 HOMOLOG"/>
    <property type="match status" value="1"/>
</dbReference>
<organism evidence="4 5">
    <name type="scientific">Pseudocohnilembus persalinus</name>
    <name type="common">Ciliate</name>
    <dbReference type="NCBI Taxonomy" id="266149"/>
    <lineage>
        <taxon>Eukaryota</taxon>
        <taxon>Sar</taxon>
        <taxon>Alveolata</taxon>
        <taxon>Ciliophora</taxon>
        <taxon>Intramacronucleata</taxon>
        <taxon>Oligohymenophorea</taxon>
        <taxon>Scuticociliatia</taxon>
        <taxon>Philasterida</taxon>
        <taxon>Pseudocohnilembidae</taxon>
        <taxon>Pseudocohnilembus</taxon>
    </lineage>
</organism>
<feature type="compositionally biased region" description="Low complexity" evidence="3">
    <location>
        <begin position="197"/>
        <end position="208"/>
    </location>
</feature>
<feature type="region of interest" description="Disordered" evidence="3">
    <location>
        <begin position="1"/>
        <end position="45"/>
    </location>
</feature>
<evidence type="ECO:0000313" key="4">
    <source>
        <dbReference type="EMBL" id="KRX11131.1"/>
    </source>
</evidence>
<dbReference type="SUPFAM" id="SSF82185">
    <property type="entry name" value="Histone H3 K4-specific methyltransferase SET7/9 N-terminal domain"/>
    <property type="match status" value="2"/>
</dbReference>
<protein>
    <recommendedName>
        <fullName evidence="6">MORN motif</fullName>
    </recommendedName>
</protein>
<feature type="compositionally biased region" description="Low complexity" evidence="3">
    <location>
        <begin position="762"/>
        <end position="783"/>
    </location>
</feature>
<dbReference type="InParanoid" id="A0A0V0R9I1"/>
<feature type="region of interest" description="Disordered" evidence="3">
    <location>
        <begin position="757"/>
        <end position="802"/>
    </location>
</feature>
<dbReference type="Gene3D" id="2.20.110.10">
    <property type="entry name" value="Histone H3 K4-specific methyltransferase SET7/9 N-terminal domain"/>
    <property type="match status" value="3"/>
</dbReference>
<reference evidence="4 5" key="1">
    <citation type="journal article" date="2015" name="Sci. Rep.">
        <title>Genome of the facultative scuticociliatosis pathogen Pseudocohnilembus persalinus provides insight into its virulence through horizontal gene transfer.</title>
        <authorList>
            <person name="Xiong J."/>
            <person name="Wang G."/>
            <person name="Cheng J."/>
            <person name="Tian M."/>
            <person name="Pan X."/>
            <person name="Warren A."/>
            <person name="Jiang C."/>
            <person name="Yuan D."/>
            <person name="Miao W."/>
        </authorList>
    </citation>
    <scope>NUCLEOTIDE SEQUENCE [LARGE SCALE GENOMIC DNA]</scope>
    <source>
        <strain evidence="4">36N120E</strain>
    </source>
</reference>
<evidence type="ECO:0008006" key="6">
    <source>
        <dbReference type="Google" id="ProtNLM"/>
    </source>
</evidence>
<feature type="compositionally biased region" description="Basic and acidic residues" evidence="3">
    <location>
        <begin position="8"/>
        <end position="37"/>
    </location>
</feature>
<feature type="compositionally biased region" description="Low complexity" evidence="3">
    <location>
        <begin position="789"/>
        <end position="802"/>
    </location>
</feature>
<feature type="coiled-coil region" evidence="2">
    <location>
        <begin position="444"/>
        <end position="506"/>
    </location>
</feature>
<feature type="compositionally biased region" description="Basic and acidic residues" evidence="3">
    <location>
        <begin position="209"/>
        <end position="218"/>
    </location>
</feature>
<evidence type="ECO:0000256" key="1">
    <source>
        <dbReference type="ARBA" id="ARBA00022737"/>
    </source>
</evidence>
<keyword evidence="1" id="KW-0677">Repeat</keyword>
<evidence type="ECO:0000256" key="2">
    <source>
        <dbReference type="SAM" id="Coils"/>
    </source>
</evidence>
<feature type="coiled-coil region" evidence="2">
    <location>
        <begin position="305"/>
        <end position="391"/>
    </location>
</feature>
<dbReference type="AlphaFoldDB" id="A0A0V0R9I1"/>
<accession>A0A0V0R9I1</accession>
<gene>
    <name evidence="4" type="ORF">PPERSA_10898</name>
</gene>
<comment type="caution">
    <text evidence="4">The sequence shown here is derived from an EMBL/GenBank/DDBJ whole genome shotgun (WGS) entry which is preliminary data.</text>
</comment>
<dbReference type="Pfam" id="PF02493">
    <property type="entry name" value="MORN"/>
    <property type="match status" value="8"/>
</dbReference>
<keyword evidence="2" id="KW-0175">Coiled coil</keyword>
<keyword evidence="5" id="KW-1185">Reference proteome</keyword>
<dbReference type="EMBL" id="LDAU01000006">
    <property type="protein sequence ID" value="KRX11131.1"/>
    <property type="molecule type" value="Genomic_DNA"/>
</dbReference>
<sequence length="802" mass="95291">MIQVSLSEQKENKEKSSEKYRISSERQSKQKQEDSVKKSGQKSSFTQSYDDLKIIESLSQISEEKYLPQNNDNSNKNQKKYRQIQFSDFNKKINDKKELNDKQIQQMQKSWKYSNNIKVIDRSSGGSSPIKNRKTINEIRDELLMNSNYNKLKLQTEISNNLESFSQFFGQSPSLKSSNSISPVKLSKIQQQQQQYQQQQLSSLQQSRSQDKKDDKRRQSVLNSSLIQYQLNQSYNYLCKQEKDAKKRKILSDIFKICNKYLLFDNSEGHKNTVQIQQIKDMSKSVYAGNLKSFISYKKGYKKLQKETNEKIMNLLSEIEKLQQQASINQKKIQSFDSLSEKLKASKKQIKDLENQKQVDQDKLMEIEQTKKLIKEENQAYEKENKFMRNQVYDLQYELKLKKEEINTYIQNDSVKTHEERNFIRDISDNYELRQKDKEMQLQVSAALKEKQLIQDEMKQQKLQVLNFLKSNNLIDQTFELKMDKFQQEQEIQKKLEENLNFNEDEQKYNLQTVQYDIKYQNDQNFINDNNDEQQLQNNSQEQNKHDKNQNYDKIVMKQDKYEGEYNDKKQYHGQGKIIYADGDSYEGQWKNGEFHGKGFFKFADGNEYYDGEFFEGVRQGHGIYKFPFRIYKGEWFDNQMHGNGYMEYAPGDGNYEGQFKNDKREGYGVYKYESGSIYKGNWTDDKKNGQGVFISYDGDSYEGEWKHDRMHGKGILKYENGEKYEGDFFNGRRHGNGKYWNTKGELAYEGEWQWGRKADQKSSNQQQDNQQNQQNEQKNQENQENEQSKQNVQNQQAKENK</sequence>
<proteinExistence type="predicted"/>
<feature type="region of interest" description="Disordered" evidence="3">
    <location>
        <begin position="197"/>
        <end position="219"/>
    </location>
</feature>
<dbReference type="InterPro" id="IPR003409">
    <property type="entry name" value="MORN"/>
</dbReference>
<evidence type="ECO:0000313" key="5">
    <source>
        <dbReference type="Proteomes" id="UP000054937"/>
    </source>
</evidence>
<dbReference type="SMART" id="SM00698">
    <property type="entry name" value="MORN"/>
    <property type="match status" value="8"/>
</dbReference>
<evidence type="ECO:0000256" key="3">
    <source>
        <dbReference type="SAM" id="MobiDB-lite"/>
    </source>
</evidence>
<dbReference type="OrthoDB" id="284854at2759"/>